<evidence type="ECO:0000313" key="1">
    <source>
        <dbReference type="EMBL" id="VXC04248.1"/>
    </source>
</evidence>
<dbReference type="EMBL" id="CABWLR010000005">
    <property type="protein sequence ID" value="VXC04248.1"/>
    <property type="molecule type" value="Genomic_DNA"/>
</dbReference>
<name>A0A653VDI6_9FLAO</name>
<proteinExistence type="predicted"/>
<organism evidence="1 2">
    <name type="scientific">Maribacter litoralis</name>
    <dbReference type="NCBI Taxonomy" id="2059726"/>
    <lineage>
        <taxon>Bacteria</taxon>
        <taxon>Pseudomonadati</taxon>
        <taxon>Bacteroidota</taxon>
        <taxon>Flavobacteriia</taxon>
        <taxon>Flavobacteriales</taxon>
        <taxon>Flavobacteriaceae</taxon>
        <taxon>Maribacter</taxon>
    </lineage>
</organism>
<reference evidence="1 2" key="1">
    <citation type="submission" date="2019-10" db="EMBL/GenBank/DDBJ databases">
        <authorList>
            <person name="Karimi E."/>
        </authorList>
    </citation>
    <scope>NUCLEOTIDE SEQUENCE [LARGE SCALE GENOMIC DNA]</scope>
    <source>
        <strain evidence="1">Maribacter sp. 151</strain>
    </source>
</reference>
<accession>A0A653VDI6</accession>
<dbReference type="AlphaFoldDB" id="A0A653VDI6"/>
<gene>
    <name evidence="1" type="ORF">MARI151_50451</name>
</gene>
<sequence length="38" mass="4427">MKEIGVFPQADTSKSVNPKIYDSPWNFKSHKYPDFLPN</sequence>
<protein>
    <submittedName>
        <fullName evidence="1">Uncharacterized protein</fullName>
    </submittedName>
</protein>
<dbReference type="Proteomes" id="UP000430202">
    <property type="component" value="Unassembled WGS sequence"/>
</dbReference>
<evidence type="ECO:0000313" key="2">
    <source>
        <dbReference type="Proteomes" id="UP000430202"/>
    </source>
</evidence>
<keyword evidence="2" id="KW-1185">Reference proteome</keyword>